<dbReference type="InterPro" id="IPR007621">
    <property type="entry name" value="TPM_dom"/>
</dbReference>
<sequence length="145" mass="16427">MSIVEDFLSPEEEKQIVETIRGSEEKTSGEIRVHIENNCEIGCLDRAKEVFNYLGMDKTKDRNGVLFYVSVQSHMFAVIGDSGIDKKVPKNFWDSVKDRVQGEFAKGNFCDGLVLGIIEAGQKLSEFFPYHHTDKNELPNHISKS</sequence>
<evidence type="ECO:0000313" key="2">
    <source>
        <dbReference type="EMBL" id="MFD1314085.1"/>
    </source>
</evidence>
<protein>
    <submittedName>
        <fullName evidence="2">TPM domain-containing protein</fullName>
    </submittedName>
</protein>
<evidence type="ECO:0000313" key="3">
    <source>
        <dbReference type="Proteomes" id="UP001597201"/>
    </source>
</evidence>
<dbReference type="RefSeq" id="WP_377175358.1">
    <property type="nucleotide sequence ID" value="NZ_JBHTMY010000001.1"/>
</dbReference>
<comment type="caution">
    <text evidence="2">The sequence shown here is derived from an EMBL/GenBank/DDBJ whole genome shotgun (WGS) entry which is preliminary data.</text>
</comment>
<dbReference type="EMBL" id="JBHTMY010000001">
    <property type="protein sequence ID" value="MFD1314085.1"/>
    <property type="molecule type" value="Genomic_DNA"/>
</dbReference>
<dbReference type="Proteomes" id="UP001597201">
    <property type="component" value="Unassembled WGS sequence"/>
</dbReference>
<evidence type="ECO:0000259" key="1">
    <source>
        <dbReference type="Pfam" id="PF04536"/>
    </source>
</evidence>
<keyword evidence="3" id="KW-1185">Reference proteome</keyword>
<feature type="domain" description="TPM" evidence="1">
    <location>
        <begin position="5"/>
        <end position="119"/>
    </location>
</feature>
<proteinExistence type="predicted"/>
<dbReference type="Gene3D" id="3.10.310.50">
    <property type="match status" value="1"/>
</dbReference>
<dbReference type="PANTHER" id="PTHR30373">
    <property type="entry name" value="UPF0603 PROTEIN YGCG"/>
    <property type="match status" value="1"/>
</dbReference>
<accession>A0ABW3XY73</accession>
<dbReference type="PANTHER" id="PTHR30373:SF8">
    <property type="entry name" value="BLL7265 PROTEIN"/>
    <property type="match status" value="1"/>
</dbReference>
<gene>
    <name evidence="2" type="ORF">ACFQ39_00525</name>
</gene>
<name>A0ABW3XY73_9FLAO</name>
<organism evidence="2 3">
    <name type="scientific">Namhaeicola litoreus</name>
    <dbReference type="NCBI Taxonomy" id="1052145"/>
    <lineage>
        <taxon>Bacteria</taxon>
        <taxon>Pseudomonadati</taxon>
        <taxon>Bacteroidota</taxon>
        <taxon>Flavobacteriia</taxon>
        <taxon>Flavobacteriales</taxon>
        <taxon>Flavobacteriaceae</taxon>
        <taxon>Namhaeicola</taxon>
    </lineage>
</organism>
<reference evidence="3" key="1">
    <citation type="journal article" date="2019" name="Int. J. Syst. Evol. Microbiol.">
        <title>The Global Catalogue of Microorganisms (GCM) 10K type strain sequencing project: providing services to taxonomists for standard genome sequencing and annotation.</title>
        <authorList>
            <consortium name="The Broad Institute Genomics Platform"/>
            <consortium name="The Broad Institute Genome Sequencing Center for Infectious Disease"/>
            <person name="Wu L."/>
            <person name="Ma J."/>
        </authorList>
    </citation>
    <scope>NUCLEOTIDE SEQUENCE [LARGE SCALE GENOMIC DNA]</scope>
    <source>
        <strain evidence="3">CCUG 61485</strain>
    </source>
</reference>
<dbReference type="Pfam" id="PF04536">
    <property type="entry name" value="TPM_phosphatase"/>
    <property type="match status" value="1"/>
</dbReference>